<name>A0A248X4H1_9BIFI</name>
<gene>
    <name evidence="1" type="ORF">E5991_00325</name>
</gene>
<reference evidence="1 2" key="1">
    <citation type="submission" date="2019-04" db="EMBL/GenBank/DDBJ databases">
        <title>Microbes associate with the intestines of laboratory mice.</title>
        <authorList>
            <person name="Navarre W."/>
            <person name="Wong E."/>
            <person name="Huang K.C."/>
            <person name="Tropini C."/>
            <person name="Ng K."/>
            <person name="Yu B."/>
        </authorList>
    </citation>
    <scope>NUCLEOTIDE SEQUENCE [LARGE SCALE GENOMIC DNA]</scope>
    <source>
        <strain evidence="1 2">NM87_A27A</strain>
    </source>
</reference>
<sequence>MALNNLTVPTDDADEFQRILDAAYKKYQDSIENLTDAATDEIETAINRHDMALKEIVREYVADASQLAKDYHHLLRQAWGEYSDTEFPQFADDGLVDFDRVLWQTVHGVANTDYPGLKFRDVQSGSNKFGVTMDDLWPSMDNVDDAQQFVGDVISAALRAQIQRSIRRDPTKPSWARVPQGKSCAFCTMLASRGFAYTSEEAAGGEGNKYHDDCHCRVVPSWGKQTLAGYDPDKYKELYESAKRMADDADESTASRNVLTWMREQFTHDLTDGSTLDPELRIPRGSDLYKTLGRKHALRVDMMLNASKHPDTARLWARYAKDYLILDRNFGGTPHFSPVQGGIFLDLEKIYTGDDAHRPYQNLFHETAHMLDQLLGGAVPYSYQQMFGTSIRNEGRRLLEREKNSNEIDDDDAMRNIAIRINGIAAKTDRNVEDMLQVALGDDYPGLVGHPKKYFSDFMHACAEPWAEIMDAQLANPKAYELIEQYFPQSVTIFNTMVKEMLA</sequence>
<dbReference type="EMBL" id="SSTF01000001">
    <property type="protein sequence ID" value="THG27934.1"/>
    <property type="molecule type" value="Genomic_DNA"/>
</dbReference>
<dbReference type="Proteomes" id="UP000306798">
    <property type="component" value="Unassembled WGS sequence"/>
</dbReference>
<proteinExistence type="predicted"/>
<accession>A0A248X4H1</accession>
<dbReference type="AlphaFoldDB" id="A0A248X4H1"/>
<protein>
    <submittedName>
        <fullName evidence="1">Uncharacterized protein</fullName>
    </submittedName>
</protein>
<evidence type="ECO:0000313" key="2">
    <source>
        <dbReference type="Proteomes" id="UP000306798"/>
    </source>
</evidence>
<dbReference type="InterPro" id="IPR057369">
    <property type="entry name" value="VG15"/>
</dbReference>
<organism evidence="1 2">
    <name type="scientific">Bifidobacterium pseudolongum</name>
    <dbReference type="NCBI Taxonomy" id="1694"/>
    <lineage>
        <taxon>Bacteria</taxon>
        <taxon>Bacillati</taxon>
        <taxon>Actinomycetota</taxon>
        <taxon>Actinomycetes</taxon>
        <taxon>Bifidobacteriales</taxon>
        <taxon>Bifidobacteriaceae</taxon>
        <taxon>Bifidobacterium</taxon>
    </lineage>
</organism>
<evidence type="ECO:0000313" key="1">
    <source>
        <dbReference type="EMBL" id="THG27934.1"/>
    </source>
</evidence>
<dbReference type="RefSeq" id="WP_095507829.1">
    <property type="nucleotide sequence ID" value="NZ_CP022544.1"/>
</dbReference>
<comment type="caution">
    <text evidence="1">The sequence shown here is derived from an EMBL/GenBank/DDBJ whole genome shotgun (WGS) entry which is preliminary data.</text>
</comment>
<dbReference type="Pfam" id="PF25310">
    <property type="entry name" value="VG15"/>
    <property type="match status" value="1"/>
</dbReference>